<keyword evidence="1" id="KW-0472">Membrane</keyword>
<protein>
    <submittedName>
        <fullName evidence="2">Uncharacterized protein</fullName>
    </submittedName>
</protein>
<gene>
    <name evidence="2" type="ORF">R1CP_20365</name>
</gene>
<evidence type="ECO:0000313" key="2">
    <source>
        <dbReference type="EMBL" id="ANS28753.1"/>
    </source>
</evidence>
<reference evidence="2 3" key="1">
    <citation type="submission" date="2014-07" db="EMBL/GenBank/DDBJ databases">
        <authorList>
            <person name="Zhang J.E."/>
            <person name="Yang H."/>
            <person name="Guo J."/>
            <person name="Deng Z."/>
            <person name="Luo H."/>
            <person name="Luo M."/>
            <person name="Zhao B."/>
        </authorList>
    </citation>
    <scope>NUCLEOTIDE SEQUENCE [LARGE SCALE GENOMIC DNA]</scope>
    <source>
        <strain evidence="2 3">1CP</strain>
    </source>
</reference>
<proteinExistence type="predicted"/>
<accession>A0A1B1K7Z3</accession>
<name>A0A1B1K7Z3_RHOOP</name>
<dbReference type="RefSeq" id="WP_065491407.1">
    <property type="nucleotide sequence ID" value="NZ_CP009111.1"/>
</dbReference>
<evidence type="ECO:0000256" key="1">
    <source>
        <dbReference type="SAM" id="Phobius"/>
    </source>
</evidence>
<dbReference type="AlphaFoldDB" id="A0A1B1K7Z3"/>
<dbReference type="Proteomes" id="UP000186108">
    <property type="component" value="Chromosome"/>
</dbReference>
<keyword evidence="1" id="KW-1133">Transmembrane helix</keyword>
<sequence length="65" mass="6342">MALELGVLVALSANTGGNLDGPAAVTDHVGAALTGGTILLAVALVVVLTVIVLAARHRSSCSALH</sequence>
<keyword evidence="1" id="KW-0812">Transmembrane</keyword>
<feature type="transmembrane region" description="Helical" evidence="1">
    <location>
        <begin position="31"/>
        <end position="55"/>
    </location>
</feature>
<evidence type="ECO:0000313" key="3">
    <source>
        <dbReference type="Proteomes" id="UP000186108"/>
    </source>
</evidence>
<dbReference type="EMBL" id="CP009111">
    <property type="protein sequence ID" value="ANS28753.1"/>
    <property type="molecule type" value="Genomic_DNA"/>
</dbReference>
<organism evidence="2 3">
    <name type="scientific">Rhodococcus opacus</name>
    <name type="common">Nocardia opaca</name>
    <dbReference type="NCBI Taxonomy" id="37919"/>
    <lineage>
        <taxon>Bacteria</taxon>
        <taxon>Bacillati</taxon>
        <taxon>Actinomycetota</taxon>
        <taxon>Actinomycetes</taxon>
        <taxon>Mycobacteriales</taxon>
        <taxon>Nocardiaceae</taxon>
        <taxon>Rhodococcus</taxon>
    </lineage>
</organism>